<accession>A0ACD4NPS1</accession>
<organism evidence="1 2">
    <name type="scientific">Antarcticirhabdus aurantiaca</name>
    <dbReference type="NCBI Taxonomy" id="2606717"/>
    <lineage>
        <taxon>Bacteria</taxon>
        <taxon>Pseudomonadati</taxon>
        <taxon>Pseudomonadota</taxon>
        <taxon>Alphaproteobacteria</taxon>
        <taxon>Hyphomicrobiales</taxon>
        <taxon>Aurantimonadaceae</taxon>
        <taxon>Antarcticirhabdus</taxon>
    </lineage>
</organism>
<reference evidence="1" key="1">
    <citation type="submission" date="2022-11" db="EMBL/GenBank/DDBJ databases">
        <title>beta-Carotene-producing bacterium, Jeongeuplla avenae sp. nov., alleviates the salt stress of Arabidopsis seedlings.</title>
        <authorList>
            <person name="Jiang L."/>
            <person name="Lee J."/>
        </authorList>
    </citation>
    <scope>NUCLEOTIDE SEQUENCE</scope>
    <source>
        <strain evidence="1">DY_R2A_6</strain>
    </source>
</reference>
<name>A0ACD4NPS1_9HYPH</name>
<dbReference type="Proteomes" id="UP001163223">
    <property type="component" value="Chromosome"/>
</dbReference>
<keyword evidence="2" id="KW-1185">Reference proteome</keyword>
<dbReference type="EMBL" id="CP113520">
    <property type="protein sequence ID" value="WAJ28960.1"/>
    <property type="molecule type" value="Genomic_DNA"/>
</dbReference>
<evidence type="ECO:0000313" key="2">
    <source>
        <dbReference type="Proteomes" id="UP001163223"/>
    </source>
</evidence>
<gene>
    <name evidence="1" type="ORF">OXU80_01540</name>
</gene>
<sequence>MRVLASALPPLLSRLSNLALWISGVGLVLMTLFVGWQVFGRYALNASPSWTEPASLLLMSWFILLGAAVGVREGNHLGFETGLHYAPRPLRLAMLFVTEVLVILFGAGMAWYGAQLTIETWPAKMAGLAVPQGMDYLPLAVGGALITLFAAEKLARLVLLGEAEPLVAPDADPQAADIPLDRPIIIRPE</sequence>
<evidence type="ECO:0000313" key="1">
    <source>
        <dbReference type="EMBL" id="WAJ28960.1"/>
    </source>
</evidence>
<proteinExistence type="predicted"/>
<protein>
    <submittedName>
        <fullName evidence="1">TRAP transporter small permease</fullName>
    </submittedName>
</protein>